<sequence>MPWFDASYGYHKVQGRAQWSYPGPNDAAVLTRGEMVRRTDSIRKQKVFTSEPSVSNPAFNSMPRLCGDLELYRPLCFLLHDHCPSRDITPMGDITNTYFCQITCT</sequence>
<evidence type="ECO:0000313" key="1">
    <source>
        <dbReference type="EMBL" id="SDP02176.1"/>
    </source>
</evidence>
<dbReference type="Proteomes" id="UP000198549">
    <property type="component" value="Chromosome I"/>
</dbReference>
<protein>
    <submittedName>
        <fullName evidence="1">Uncharacterized protein</fullName>
    </submittedName>
</protein>
<dbReference type="AlphaFoldDB" id="A0A1H0PC38"/>
<name>A0A1H0PC38_PSERE</name>
<evidence type="ECO:0000313" key="2">
    <source>
        <dbReference type="Proteomes" id="UP000198549"/>
    </source>
</evidence>
<dbReference type="EMBL" id="LT629709">
    <property type="protein sequence ID" value="SDP02176.1"/>
    <property type="molecule type" value="Genomic_DNA"/>
</dbReference>
<reference evidence="1 2" key="1">
    <citation type="submission" date="2016-10" db="EMBL/GenBank/DDBJ databases">
        <authorList>
            <person name="de Groot N.N."/>
        </authorList>
    </citation>
    <scope>NUCLEOTIDE SEQUENCE [LARGE SCALE GENOMIC DNA]</scope>
    <source>
        <strain evidence="1 2">BS3776</strain>
    </source>
</reference>
<accession>A0A1H0PC38</accession>
<organism evidence="1 2">
    <name type="scientific">Pseudomonas reinekei</name>
    <dbReference type="NCBI Taxonomy" id="395598"/>
    <lineage>
        <taxon>Bacteria</taxon>
        <taxon>Pseudomonadati</taxon>
        <taxon>Pseudomonadota</taxon>
        <taxon>Gammaproteobacteria</taxon>
        <taxon>Pseudomonadales</taxon>
        <taxon>Pseudomonadaceae</taxon>
        <taxon>Pseudomonas</taxon>
    </lineage>
</organism>
<gene>
    <name evidence="1" type="ORF">SAMN04490202_2597</name>
</gene>
<proteinExistence type="predicted"/>